<dbReference type="RefSeq" id="WP_377314067.1">
    <property type="nucleotide sequence ID" value="NZ_JBHUIY010000003.1"/>
</dbReference>
<dbReference type="Gene3D" id="2.70.98.70">
    <property type="match status" value="1"/>
</dbReference>
<dbReference type="InterPro" id="IPR012480">
    <property type="entry name" value="Hepar_II_III_C"/>
</dbReference>
<sequence length="572" mass="61567">MSSAFLRKAGQFAADPVLRRWLRARLLRRTPGAPAFTPHRPPVLGEGWSGLAPEPPCAVFAPLPPGPPARPIRLRLPGAVLNLAPGEEAGLFDRPLPDLEARLGLFRFAWVPLMAADDDPRWVGALWAAWRARHGVPDLESWAWHPYTAAERAINLLTFAARHGLPEPVGDSLALLAVHGPAIAARLEYFGPHHTSNHLFNNGRGLALLGLALGLPACADLGFALVLSEAERIFRPSGLLREGSSHYHLLLTRSLASLWLAARRHGRPEAVPLEASLRAAAAQLPVLALPGGLPLIGDISPDCPPSHLAGLLPGGDRASGWLALLDDADRAALTALLDGVAAGADPAADGWLRADFGAWAGLWHAEPEGWSMMPGHGHQDCGGFELHHDGEKLLIDRGRGSYAVAGEADPDVAAIAHNGLTVDRAEPYPPNRPYYAPAFRRAVAGPAVLARAEDGVALAHHGFARLPGVGIAERHWRFTPQRLELRDRLDGHSRHEITRRLHTPCAVERAERGVILTTPRGRRFHLAAGDAPVLVVAEQSWQAYGEPAPATRLEVTLFARLPWTGLLTIEVL</sequence>
<accession>A0ABW5C667</accession>
<proteinExistence type="predicted"/>
<name>A0ABW5C667_9PROT</name>
<keyword evidence="4" id="KW-1185">Reference proteome</keyword>
<dbReference type="InterPro" id="IPR008929">
    <property type="entry name" value="Chondroitin_lyas"/>
</dbReference>
<evidence type="ECO:0000256" key="1">
    <source>
        <dbReference type="ARBA" id="ARBA00004196"/>
    </source>
</evidence>
<organism evidence="3 4">
    <name type="scientific">Phaeospirillum tilakii</name>
    <dbReference type="NCBI Taxonomy" id="741673"/>
    <lineage>
        <taxon>Bacteria</taxon>
        <taxon>Pseudomonadati</taxon>
        <taxon>Pseudomonadota</taxon>
        <taxon>Alphaproteobacteria</taxon>
        <taxon>Rhodospirillales</taxon>
        <taxon>Rhodospirillaceae</taxon>
        <taxon>Phaeospirillum</taxon>
    </lineage>
</organism>
<protein>
    <submittedName>
        <fullName evidence="3">Heparinase II/III family protein</fullName>
    </submittedName>
</protein>
<dbReference type="Gene3D" id="1.50.10.100">
    <property type="entry name" value="Chondroitin AC/alginate lyase"/>
    <property type="match status" value="1"/>
</dbReference>
<evidence type="ECO:0000313" key="4">
    <source>
        <dbReference type="Proteomes" id="UP001597296"/>
    </source>
</evidence>
<dbReference type="Proteomes" id="UP001597296">
    <property type="component" value="Unassembled WGS sequence"/>
</dbReference>
<dbReference type="EMBL" id="JBHUIY010000003">
    <property type="protein sequence ID" value="MFD2232605.1"/>
    <property type="molecule type" value="Genomic_DNA"/>
</dbReference>
<comment type="caution">
    <text evidence="3">The sequence shown here is derived from an EMBL/GenBank/DDBJ whole genome shotgun (WGS) entry which is preliminary data.</text>
</comment>
<dbReference type="Pfam" id="PF07940">
    <property type="entry name" value="Hepar_II_III_C"/>
    <property type="match status" value="1"/>
</dbReference>
<reference evidence="4" key="1">
    <citation type="journal article" date="2019" name="Int. J. Syst. Evol. Microbiol.">
        <title>The Global Catalogue of Microorganisms (GCM) 10K type strain sequencing project: providing services to taxonomists for standard genome sequencing and annotation.</title>
        <authorList>
            <consortium name="The Broad Institute Genomics Platform"/>
            <consortium name="The Broad Institute Genome Sequencing Center for Infectious Disease"/>
            <person name="Wu L."/>
            <person name="Ma J."/>
        </authorList>
    </citation>
    <scope>NUCLEOTIDE SEQUENCE [LARGE SCALE GENOMIC DNA]</scope>
    <source>
        <strain evidence="4">KCTC 15012</strain>
    </source>
</reference>
<evidence type="ECO:0000313" key="3">
    <source>
        <dbReference type="EMBL" id="MFD2232605.1"/>
    </source>
</evidence>
<evidence type="ECO:0000259" key="2">
    <source>
        <dbReference type="Pfam" id="PF07940"/>
    </source>
</evidence>
<dbReference type="SUPFAM" id="SSF48230">
    <property type="entry name" value="Chondroitin AC/alginate lyase"/>
    <property type="match status" value="1"/>
</dbReference>
<comment type="subcellular location">
    <subcellularLocation>
        <location evidence="1">Cell envelope</location>
    </subcellularLocation>
</comment>
<gene>
    <name evidence="3" type="ORF">ACFSNB_02180</name>
</gene>
<feature type="domain" description="Heparinase II/III-like C-terminal" evidence="2">
    <location>
        <begin position="363"/>
        <end position="556"/>
    </location>
</feature>